<comment type="caution">
    <text evidence="2">The sequence shown here is derived from an EMBL/GenBank/DDBJ whole genome shotgun (WGS) entry which is preliminary data.</text>
</comment>
<evidence type="ECO:0000313" key="2">
    <source>
        <dbReference type="EMBL" id="KAA0708846.1"/>
    </source>
</evidence>
<evidence type="ECO:0000256" key="1">
    <source>
        <dbReference type="SAM" id="MobiDB-lite"/>
    </source>
</evidence>
<feature type="compositionally biased region" description="Basic and acidic residues" evidence="1">
    <location>
        <begin position="259"/>
        <end position="278"/>
    </location>
</feature>
<organism evidence="2 3">
    <name type="scientific">Triplophysa tibetana</name>
    <dbReference type="NCBI Taxonomy" id="1572043"/>
    <lineage>
        <taxon>Eukaryota</taxon>
        <taxon>Metazoa</taxon>
        <taxon>Chordata</taxon>
        <taxon>Craniata</taxon>
        <taxon>Vertebrata</taxon>
        <taxon>Euteleostomi</taxon>
        <taxon>Actinopterygii</taxon>
        <taxon>Neopterygii</taxon>
        <taxon>Teleostei</taxon>
        <taxon>Ostariophysi</taxon>
        <taxon>Cypriniformes</taxon>
        <taxon>Nemacheilidae</taxon>
        <taxon>Triplophysa</taxon>
    </lineage>
</organism>
<gene>
    <name evidence="2" type="ORF">E1301_Tti011781</name>
</gene>
<dbReference type="AlphaFoldDB" id="A0A5A9NIE6"/>
<reference evidence="2 3" key="1">
    <citation type="journal article" date="2019" name="Mol. Ecol. Resour.">
        <title>Chromosome-level genome assembly of Triplophysa tibetana, a fish adapted to the harsh high-altitude environment of the Tibetan Plateau.</title>
        <authorList>
            <person name="Yang X."/>
            <person name="Liu H."/>
            <person name="Ma Z."/>
            <person name="Zou Y."/>
            <person name="Zou M."/>
            <person name="Mao Y."/>
            <person name="Li X."/>
            <person name="Wang H."/>
            <person name="Chen T."/>
            <person name="Wang W."/>
            <person name="Yang R."/>
        </authorList>
    </citation>
    <scope>NUCLEOTIDE SEQUENCE [LARGE SCALE GENOMIC DNA]</scope>
    <source>
        <strain evidence="2">TTIB1903HZAU</strain>
        <tissue evidence="2">Muscle</tissue>
    </source>
</reference>
<feature type="region of interest" description="Disordered" evidence="1">
    <location>
        <begin position="152"/>
        <end position="316"/>
    </location>
</feature>
<dbReference type="Proteomes" id="UP000324632">
    <property type="component" value="Chromosome 18"/>
</dbReference>
<feature type="compositionally biased region" description="Polar residues" evidence="1">
    <location>
        <begin position="279"/>
        <end position="289"/>
    </location>
</feature>
<feature type="compositionally biased region" description="Acidic residues" evidence="1">
    <location>
        <begin position="247"/>
        <end position="258"/>
    </location>
</feature>
<protein>
    <submittedName>
        <fullName evidence="2">Uncharacterized protein</fullName>
    </submittedName>
</protein>
<accession>A0A5A9NIE6</accession>
<name>A0A5A9NIE6_9TELE</name>
<proteinExistence type="predicted"/>
<sequence length="338" mass="38509">MAFFKNFQQSLPSVSSLLDSVSTTVSSAMDDLSSAVSDVTYTVSDQLTEQVNTIISKVQTDGDDKDEAEISFADDIQKTNLNQKETEPYGLDLGTDVEGRKSRKVKKNSLWSMELDTEEIMREKERQDEARRADEEEWEWCYAPNKGWYRIRRDPNQPHNSSHSIDNQKRNCDETSKEEPVSFERCKNEGNKHNENIDWVPPSKHVDLNTSKESAKNEENGKTMEEDSPERPHISIQGTCRMKNESENEYEASCEEDGNPERGFSDSQDRTQKNKDSKQQGSGSGIRQSENTEKEEYNSEASPKQGRLVEIRSSPGGYPRCFAKTAIFVSKLFSLRKA</sequence>
<feature type="compositionally biased region" description="Basic and acidic residues" evidence="1">
    <location>
        <begin position="166"/>
        <end position="196"/>
    </location>
</feature>
<dbReference type="EMBL" id="SOYY01000018">
    <property type="protein sequence ID" value="KAA0708846.1"/>
    <property type="molecule type" value="Genomic_DNA"/>
</dbReference>
<evidence type="ECO:0000313" key="3">
    <source>
        <dbReference type="Proteomes" id="UP000324632"/>
    </source>
</evidence>
<feature type="compositionally biased region" description="Basic and acidic residues" evidence="1">
    <location>
        <begin position="213"/>
        <end position="233"/>
    </location>
</feature>
<keyword evidence="3" id="KW-1185">Reference proteome</keyword>